<dbReference type="CDD" id="cd02068">
    <property type="entry name" value="radical_SAM_B12_BD"/>
    <property type="match status" value="1"/>
</dbReference>
<dbReference type="SMART" id="SM00729">
    <property type="entry name" value="Elp3"/>
    <property type="match status" value="1"/>
</dbReference>
<keyword evidence="5" id="KW-0479">Metal-binding</keyword>
<comment type="caution">
    <text evidence="10">The sequence shown here is derived from an EMBL/GenBank/DDBJ whole genome shotgun (WGS) entry which is preliminary data.</text>
</comment>
<dbReference type="SFLD" id="SFLDG01123">
    <property type="entry name" value="methyltransferase_(Class_B)"/>
    <property type="match status" value="1"/>
</dbReference>
<dbReference type="eggNOG" id="COG1032">
    <property type="taxonomic scope" value="Bacteria"/>
</dbReference>
<dbReference type="GO" id="GO:0031419">
    <property type="term" value="F:cobalamin binding"/>
    <property type="evidence" value="ECO:0007669"/>
    <property type="project" value="InterPro"/>
</dbReference>
<dbReference type="AlphaFoldDB" id="A0A0B0EHP5"/>
<dbReference type="InterPro" id="IPR007197">
    <property type="entry name" value="rSAM"/>
</dbReference>
<dbReference type="InterPro" id="IPR023404">
    <property type="entry name" value="rSAM_horseshoe"/>
</dbReference>
<evidence type="ECO:0000259" key="9">
    <source>
        <dbReference type="PROSITE" id="PS51918"/>
    </source>
</evidence>
<accession>A0A0B0EHP5</accession>
<organism evidence="10 11">
    <name type="scientific">Candidatus Scalindua brodae</name>
    <dbReference type="NCBI Taxonomy" id="237368"/>
    <lineage>
        <taxon>Bacteria</taxon>
        <taxon>Pseudomonadati</taxon>
        <taxon>Planctomycetota</taxon>
        <taxon>Candidatus Brocadiia</taxon>
        <taxon>Candidatus Brocadiales</taxon>
        <taxon>Candidatus Scalinduaceae</taxon>
        <taxon>Candidatus Scalindua</taxon>
    </lineage>
</organism>
<gene>
    <name evidence="10" type="ORF">SCABRO_03641</name>
</gene>
<keyword evidence="4" id="KW-0949">S-adenosyl-L-methionine</keyword>
<dbReference type="PANTHER" id="PTHR43409:SF7">
    <property type="entry name" value="BLL1977 PROTEIN"/>
    <property type="match status" value="1"/>
</dbReference>
<evidence type="ECO:0000256" key="6">
    <source>
        <dbReference type="ARBA" id="ARBA00023004"/>
    </source>
</evidence>
<proteinExistence type="predicted"/>
<dbReference type="InterPro" id="IPR006638">
    <property type="entry name" value="Elp3/MiaA/NifB-like_rSAM"/>
</dbReference>
<dbReference type="GO" id="GO:0003824">
    <property type="term" value="F:catalytic activity"/>
    <property type="evidence" value="ECO:0007669"/>
    <property type="project" value="InterPro"/>
</dbReference>
<evidence type="ECO:0000313" key="11">
    <source>
        <dbReference type="Proteomes" id="UP000030652"/>
    </source>
</evidence>
<dbReference type="Gene3D" id="3.40.50.280">
    <property type="entry name" value="Cobalamin-binding domain"/>
    <property type="match status" value="1"/>
</dbReference>
<evidence type="ECO:0000256" key="4">
    <source>
        <dbReference type="ARBA" id="ARBA00022691"/>
    </source>
</evidence>
<evidence type="ECO:0000256" key="3">
    <source>
        <dbReference type="ARBA" id="ARBA00022679"/>
    </source>
</evidence>
<evidence type="ECO:0000313" key="10">
    <source>
        <dbReference type="EMBL" id="KHE90633.1"/>
    </source>
</evidence>
<dbReference type="PROSITE" id="PS51918">
    <property type="entry name" value="RADICAL_SAM"/>
    <property type="match status" value="1"/>
</dbReference>
<dbReference type="InterPro" id="IPR058240">
    <property type="entry name" value="rSAM_sf"/>
</dbReference>
<dbReference type="Proteomes" id="UP000030652">
    <property type="component" value="Unassembled WGS sequence"/>
</dbReference>
<dbReference type="InterPro" id="IPR051198">
    <property type="entry name" value="BchE-like"/>
</dbReference>
<evidence type="ECO:0000256" key="7">
    <source>
        <dbReference type="ARBA" id="ARBA00023014"/>
    </source>
</evidence>
<dbReference type="Pfam" id="PF02310">
    <property type="entry name" value="B12-binding"/>
    <property type="match status" value="1"/>
</dbReference>
<keyword evidence="3" id="KW-0808">Transferase</keyword>
<evidence type="ECO:0000256" key="2">
    <source>
        <dbReference type="ARBA" id="ARBA00022603"/>
    </source>
</evidence>
<dbReference type="PANTHER" id="PTHR43409">
    <property type="entry name" value="ANAEROBIC MAGNESIUM-PROTOPORPHYRIN IX MONOMETHYL ESTER CYCLASE-RELATED"/>
    <property type="match status" value="1"/>
</dbReference>
<protein>
    <submittedName>
        <fullName evidence="10">Oxidoreductase</fullName>
    </submittedName>
</protein>
<dbReference type="GO" id="GO:0051539">
    <property type="term" value="F:4 iron, 4 sulfur cluster binding"/>
    <property type="evidence" value="ECO:0007669"/>
    <property type="project" value="UniProtKB-KW"/>
</dbReference>
<dbReference type="CDD" id="cd01335">
    <property type="entry name" value="Radical_SAM"/>
    <property type="match status" value="1"/>
</dbReference>
<keyword evidence="7" id="KW-0411">Iron-sulfur</keyword>
<evidence type="ECO:0000256" key="5">
    <source>
        <dbReference type="ARBA" id="ARBA00022723"/>
    </source>
</evidence>
<evidence type="ECO:0000259" key="8">
    <source>
        <dbReference type="PROSITE" id="PS51332"/>
    </source>
</evidence>
<sequence length="502" mass="58208">MPEKILLIRPQNVYNYNNYPSLNLICIASKLKSVGYKVKIINCSLDKDYLETIGRELDDSLFAGISLLTSESPDAYVIMQYIKERSDVPVVVGGWHSTLFPEQMADCKYVDYVIAGEGEEQIVNVTEFIKNREKTGNKIFYKQTMDLEASPLPDYDVDENIEIYINSYLTDKLSEYAKQPMRWLPYESSRGCPSHCTFCINVVTDNTRYRKKSADKVVSEIEYIVKKYKLTHLKIIDDNFFVDIKRVRAVCAGIIKRGLNITWDGECRCDYFNDRLLNNETLELAKKSGLIQLTLGIESGSSHTLKLMKKGITPEQAAFAVKKCDEHRIIARSSFILEIPGETLGDIKQTISFINKMRKYPYFTCGVGTFRPYPKCELTENLLKEGYLTEPANFVDWTDKDIIDLYTSAEYIRPWQTNGEYSEAASYYQNMESAVRLGNFQIDRKIDKIKNTLFILIAKLRNKLIFYKFQYDINLYKRFLKNFYKRRQALERSGSYPLSKLN</sequence>
<dbReference type="EMBL" id="JRYO01000251">
    <property type="protein sequence ID" value="KHE90633.1"/>
    <property type="molecule type" value="Genomic_DNA"/>
</dbReference>
<dbReference type="SUPFAM" id="SSF102114">
    <property type="entry name" value="Radical SAM enzymes"/>
    <property type="match status" value="1"/>
</dbReference>
<dbReference type="InterPro" id="IPR006158">
    <property type="entry name" value="Cobalamin-bd"/>
</dbReference>
<keyword evidence="2" id="KW-0489">Methyltransferase</keyword>
<dbReference type="PROSITE" id="PS51332">
    <property type="entry name" value="B12_BINDING"/>
    <property type="match status" value="1"/>
</dbReference>
<dbReference type="GO" id="GO:0046872">
    <property type="term" value="F:metal ion binding"/>
    <property type="evidence" value="ECO:0007669"/>
    <property type="project" value="UniProtKB-KW"/>
</dbReference>
<dbReference type="InterPro" id="IPR034466">
    <property type="entry name" value="Methyltransferase_Class_B"/>
</dbReference>
<dbReference type="SFLD" id="SFLDS00029">
    <property type="entry name" value="Radical_SAM"/>
    <property type="match status" value="1"/>
</dbReference>
<feature type="domain" description="Radical SAM core" evidence="9">
    <location>
        <begin position="178"/>
        <end position="399"/>
    </location>
</feature>
<feature type="domain" description="B12-binding" evidence="8">
    <location>
        <begin position="2"/>
        <end position="136"/>
    </location>
</feature>
<comment type="cofactor">
    <cofactor evidence="1">
        <name>[4Fe-4S] cluster</name>
        <dbReference type="ChEBI" id="CHEBI:49883"/>
    </cofactor>
</comment>
<dbReference type="SFLD" id="SFLDG01082">
    <property type="entry name" value="B12-binding_domain_containing"/>
    <property type="match status" value="1"/>
</dbReference>
<reference evidence="10 11" key="1">
    <citation type="submission" date="2014-10" db="EMBL/GenBank/DDBJ databases">
        <title>Draft genome of anammox bacterium scalindua brodae, obtained using differential coverage binning of sequence data from two enrichment reactors.</title>
        <authorList>
            <person name="Speth D.R."/>
            <person name="Russ L."/>
            <person name="Kartal B."/>
            <person name="Op den Camp H.J."/>
            <person name="Dutilh B.E."/>
            <person name="Jetten M.S."/>
        </authorList>
    </citation>
    <scope>NUCLEOTIDE SEQUENCE [LARGE SCALE GENOMIC DNA]</scope>
    <source>
        <strain evidence="10">RU1</strain>
    </source>
</reference>
<evidence type="ECO:0000256" key="1">
    <source>
        <dbReference type="ARBA" id="ARBA00001966"/>
    </source>
</evidence>
<dbReference type="Gene3D" id="3.80.30.20">
    <property type="entry name" value="tm_1862 like domain"/>
    <property type="match status" value="1"/>
</dbReference>
<keyword evidence="6" id="KW-0408">Iron</keyword>
<name>A0A0B0EHP5_9BACT</name>
<dbReference type="Pfam" id="PF04055">
    <property type="entry name" value="Radical_SAM"/>
    <property type="match status" value="1"/>
</dbReference>